<dbReference type="EMBL" id="CTRP01000014">
    <property type="protein sequence ID" value="CQR74655.1"/>
    <property type="molecule type" value="Genomic_DNA"/>
</dbReference>
<sequence length="270" mass="29078">MNLIVTTAQQTLPGITQQAKEIAGKLAVPFVPRNHYSLAALKEKYELNALIVVTTTGPIVHTSAGEYFFHLSMAELRIKNLLNGNHDHMVTAMGLRPGMSVLDCTLGLATDAIVASFVTGEKGRIVGLESSPVITLITSYGLQNFTLDSEPAITKALRRVKVENADYSDQLAALPDNSFDVVYFDPMFREPILKSSNVNSIRTLANTQPVTPAAISQACRVAKQKVVVKEAAGSSEFARLGMKRAVGGKYSSIHYGIIECQPKMTGGGPL</sequence>
<dbReference type="SUPFAM" id="SSF53335">
    <property type="entry name" value="S-adenosyl-L-methionine-dependent methyltransferases"/>
    <property type="match status" value="1"/>
</dbReference>
<protein>
    <submittedName>
        <fullName evidence="1">Protein-L-isoD(D-D) O-methyltransferase</fullName>
    </submittedName>
</protein>
<dbReference type="GO" id="GO:0008990">
    <property type="term" value="F:rRNA (guanine-N2-)-methyltransferase activity"/>
    <property type="evidence" value="ECO:0007669"/>
    <property type="project" value="InterPro"/>
</dbReference>
<proteinExistence type="predicted"/>
<keyword evidence="1" id="KW-0808">Transferase</keyword>
<dbReference type="InterPro" id="IPR029063">
    <property type="entry name" value="SAM-dependent_MTases_sf"/>
</dbReference>
<dbReference type="PANTHER" id="PTHR36112:SF1">
    <property type="entry name" value="RIBOSOMAL RNA SMALL SUBUNIT METHYLTRANSFERASE J"/>
    <property type="match status" value="1"/>
</dbReference>
<reference evidence="2" key="1">
    <citation type="submission" date="2015-03" db="EMBL/GenBank/DDBJ databases">
        <authorList>
            <person name="Nijsse Bart"/>
        </authorList>
    </citation>
    <scope>NUCLEOTIDE SEQUENCE [LARGE SCALE GENOMIC DNA]</scope>
</reference>
<keyword evidence="2" id="KW-1185">Reference proteome</keyword>
<evidence type="ECO:0000313" key="1">
    <source>
        <dbReference type="EMBL" id="CQR74655.1"/>
    </source>
</evidence>
<dbReference type="RefSeq" id="WP_021170643.1">
    <property type="nucleotide sequence ID" value="NZ_CTRP01000014.1"/>
</dbReference>
<accession>A0A0U1L566</accession>
<dbReference type="PANTHER" id="PTHR36112">
    <property type="entry name" value="RIBOSOMAL RNA SMALL SUBUNIT METHYLTRANSFERASE J"/>
    <property type="match status" value="1"/>
</dbReference>
<evidence type="ECO:0000313" key="2">
    <source>
        <dbReference type="Proteomes" id="UP000049855"/>
    </source>
</evidence>
<name>A0A0U1L566_9FIRM</name>
<dbReference type="Gene3D" id="3.40.50.150">
    <property type="entry name" value="Vaccinia Virus protein VP39"/>
    <property type="match status" value="1"/>
</dbReference>
<dbReference type="InterPro" id="IPR007536">
    <property type="entry name" value="16SrRNA_methylTrfase_J"/>
</dbReference>
<dbReference type="Proteomes" id="UP000049855">
    <property type="component" value="Unassembled WGS sequence"/>
</dbReference>
<dbReference type="AlphaFoldDB" id="A0A0U1L566"/>
<keyword evidence="1" id="KW-0489">Methyltransferase</keyword>
<gene>
    <name evidence="1" type="ORF">SpAn4DRAFT_1117</name>
</gene>
<dbReference type="Pfam" id="PF04445">
    <property type="entry name" value="SAM_MT"/>
    <property type="match status" value="1"/>
</dbReference>
<organism evidence="1 2">
    <name type="scientific">Sporomusa ovata</name>
    <dbReference type="NCBI Taxonomy" id="2378"/>
    <lineage>
        <taxon>Bacteria</taxon>
        <taxon>Bacillati</taxon>
        <taxon>Bacillota</taxon>
        <taxon>Negativicutes</taxon>
        <taxon>Selenomonadales</taxon>
        <taxon>Sporomusaceae</taxon>
        <taxon>Sporomusa</taxon>
    </lineage>
</organism>